<feature type="region of interest" description="Disordered" evidence="2">
    <location>
        <begin position="72"/>
        <end position="99"/>
    </location>
</feature>
<accession>A0A2W5TQ75</accession>
<keyword evidence="3" id="KW-0812">Transmembrane</keyword>
<evidence type="ECO:0000313" key="4">
    <source>
        <dbReference type="EMBL" id="PZR16782.1"/>
    </source>
</evidence>
<evidence type="ECO:0000256" key="1">
    <source>
        <dbReference type="SAM" id="Coils"/>
    </source>
</evidence>
<proteinExistence type="predicted"/>
<sequence length="133" mass="15247">MSDRARRAELEALQAAIARLERESLAGALAQAKDALEREERRLARLRAELTQLAPRVEHLRARLLSRRVRERAREEEREVVQPVPTPDSRAPREALSKERKVEQVQASVVYLAAVVFVILFFMCTCMVFTGKH</sequence>
<feature type="transmembrane region" description="Helical" evidence="3">
    <location>
        <begin position="109"/>
        <end position="130"/>
    </location>
</feature>
<dbReference type="Proteomes" id="UP000249061">
    <property type="component" value="Unassembled WGS sequence"/>
</dbReference>
<feature type="coiled-coil region" evidence="1">
    <location>
        <begin position="3"/>
        <end position="56"/>
    </location>
</feature>
<gene>
    <name evidence="4" type="ORF">DI536_06425</name>
</gene>
<name>A0A2W5TQ75_9BACT</name>
<feature type="compositionally biased region" description="Basic and acidic residues" evidence="2">
    <location>
        <begin position="90"/>
        <end position="99"/>
    </location>
</feature>
<evidence type="ECO:0000313" key="5">
    <source>
        <dbReference type="Proteomes" id="UP000249061"/>
    </source>
</evidence>
<keyword evidence="3" id="KW-0472">Membrane</keyword>
<protein>
    <submittedName>
        <fullName evidence="4">Uncharacterized protein</fullName>
    </submittedName>
</protein>
<keyword evidence="1" id="KW-0175">Coiled coil</keyword>
<reference evidence="4 5" key="1">
    <citation type="submission" date="2017-08" db="EMBL/GenBank/DDBJ databases">
        <title>Infants hospitalized years apart are colonized by the same room-sourced microbial strains.</title>
        <authorList>
            <person name="Brooks B."/>
            <person name="Olm M.R."/>
            <person name="Firek B.A."/>
            <person name="Baker R."/>
            <person name="Thomas B.C."/>
            <person name="Morowitz M.J."/>
            <person name="Banfield J.F."/>
        </authorList>
    </citation>
    <scope>NUCLEOTIDE SEQUENCE [LARGE SCALE GENOMIC DNA]</scope>
    <source>
        <strain evidence="4">S2_003_000_R2_14</strain>
    </source>
</reference>
<dbReference type="AlphaFoldDB" id="A0A2W5TQ75"/>
<dbReference type="EMBL" id="QFQP01000003">
    <property type="protein sequence ID" value="PZR16782.1"/>
    <property type="molecule type" value="Genomic_DNA"/>
</dbReference>
<evidence type="ECO:0000256" key="3">
    <source>
        <dbReference type="SAM" id="Phobius"/>
    </source>
</evidence>
<evidence type="ECO:0000256" key="2">
    <source>
        <dbReference type="SAM" id="MobiDB-lite"/>
    </source>
</evidence>
<keyword evidence="3" id="KW-1133">Transmembrane helix</keyword>
<comment type="caution">
    <text evidence="4">The sequence shown here is derived from an EMBL/GenBank/DDBJ whole genome shotgun (WGS) entry which is preliminary data.</text>
</comment>
<organism evidence="4 5">
    <name type="scientific">Archangium gephyra</name>
    <dbReference type="NCBI Taxonomy" id="48"/>
    <lineage>
        <taxon>Bacteria</taxon>
        <taxon>Pseudomonadati</taxon>
        <taxon>Myxococcota</taxon>
        <taxon>Myxococcia</taxon>
        <taxon>Myxococcales</taxon>
        <taxon>Cystobacterineae</taxon>
        <taxon>Archangiaceae</taxon>
        <taxon>Archangium</taxon>
    </lineage>
</organism>